<reference evidence="1 2" key="1">
    <citation type="submission" date="2023-02" db="EMBL/GenBank/DDBJ databases">
        <title>Bacterial whole genomic sequence of Curvibacter sp. HBC61.</title>
        <authorList>
            <person name="Le V."/>
            <person name="Ko S.-R."/>
            <person name="Ahn C.-Y."/>
            <person name="Oh H.-M."/>
        </authorList>
    </citation>
    <scope>NUCLEOTIDE SEQUENCE [LARGE SCALE GENOMIC DNA]</scope>
    <source>
        <strain evidence="1 2">HBC61</strain>
    </source>
</reference>
<name>A0ABT5MX38_9BURK</name>
<protein>
    <submittedName>
        <fullName evidence="1">Uncharacterized protein</fullName>
    </submittedName>
</protein>
<evidence type="ECO:0000313" key="1">
    <source>
        <dbReference type="EMBL" id="MDD0837861.1"/>
    </source>
</evidence>
<keyword evidence="2" id="KW-1185">Reference proteome</keyword>
<evidence type="ECO:0000313" key="2">
    <source>
        <dbReference type="Proteomes" id="UP001528673"/>
    </source>
</evidence>
<comment type="caution">
    <text evidence="1">The sequence shown here is derived from an EMBL/GenBank/DDBJ whole genome shotgun (WGS) entry which is preliminary data.</text>
</comment>
<dbReference type="EMBL" id="JAQSIP010000002">
    <property type="protein sequence ID" value="MDD0837861.1"/>
    <property type="molecule type" value="Genomic_DNA"/>
</dbReference>
<dbReference type="Proteomes" id="UP001528673">
    <property type="component" value="Unassembled WGS sequence"/>
</dbReference>
<organism evidence="1 2">
    <name type="scientific">Curvibacter cyanobacteriorum</name>
    <dbReference type="NCBI Taxonomy" id="3026422"/>
    <lineage>
        <taxon>Bacteria</taxon>
        <taxon>Pseudomonadati</taxon>
        <taxon>Pseudomonadota</taxon>
        <taxon>Betaproteobacteria</taxon>
        <taxon>Burkholderiales</taxon>
        <taxon>Comamonadaceae</taxon>
        <taxon>Curvibacter</taxon>
    </lineage>
</organism>
<accession>A0ABT5MX38</accession>
<dbReference type="RefSeq" id="WP_273949162.1">
    <property type="nucleotide sequence ID" value="NZ_JAQSIP010000002.1"/>
</dbReference>
<proteinExistence type="predicted"/>
<gene>
    <name evidence="1" type="ORF">PSQ40_04685</name>
</gene>
<sequence>MIQTETATVYRGGGRRWFSKKAAIRAEANKAYQARVKAKGRCDCGSQFIDGFGEIDDYCHYHDRTQSIYSRYIRFAQYVIGKASQGEKA</sequence>